<dbReference type="Proteomes" id="UP001224997">
    <property type="component" value="Unassembled WGS sequence"/>
</dbReference>
<sequence>MQITPPSTIAAAPRATPAIADQLERAFLEEMLKYCGPRAVDGAFSGGAGESQFASFLTREHAAIMAGKMDLGFAGMLGEAVR</sequence>
<reference evidence="1 2" key="1">
    <citation type="submission" date="2023-08" db="EMBL/GenBank/DDBJ databases">
        <authorList>
            <person name="Park J.-S."/>
        </authorList>
    </citation>
    <scope>NUCLEOTIDE SEQUENCE [LARGE SCALE GENOMIC DNA]</scope>
    <source>
        <strain evidence="1 2">2205BS29-5</strain>
    </source>
</reference>
<dbReference type="RefSeq" id="WP_305964612.1">
    <property type="nucleotide sequence ID" value="NZ_JAVAMQ010000022.1"/>
</dbReference>
<evidence type="ECO:0000313" key="2">
    <source>
        <dbReference type="Proteomes" id="UP001224997"/>
    </source>
</evidence>
<dbReference type="EMBL" id="JAVAMQ010000022">
    <property type="protein sequence ID" value="MDP5308775.1"/>
    <property type="molecule type" value="Genomic_DNA"/>
</dbReference>
<protein>
    <recommendedName>
        <fullName evidence="3">Flagellar biosynthesis protein FlgJ</fullName>
    </recommendedName>
</protein>
<keyword evidence="2" id="KW-1185">Reference proteome</keyword>
<name>A0ABT9JGL4_9RHOB</name>
<comment type="caution">
    <text evidence="1">The sequence shown here is derived from an EMBL/GenBank/DDBJ whole genome shotgun (WGS) entry which is preliminary data.</text>
</comment>
<gene>
    <name evidence="1" type="ORF">Q5Y72_16965</name>
</gene>
<evidence type="ECO:0000313" key="1">
    <source>
        <dbReference type="EMBL" id="MDP5308775.1"/>
    </source>
</evidence>
<organism evidence="1 2">
    <name type="scientific">Paracoccus spongiarum</name>
    <dbReference type="NCBI Taxonomy" id="3064387"/>
    <lineage>
        <taxon>Bacteria</taxon>
        <taxon>Pseudomonadati</taxon>
        <taxon>Pseudomonadota</taxon>
        <taxon>Alphaproteobacteria</taxon>
        <taxon>Rhodobacterales</taxon>
        <taxon>Paracoccaceae</taxon>
        <taxon>Paracoccus</taxon>
    </lineage>
</organism>
<proteinExistence type="predicted"/>
<evidence type="ECO:0008006" key="3">
    <source>
        <dbReference type="Google" id="ProtNLM"/>
    </source>
</evidence>
<accession>A0ABT9JGL4</accession>